<dbReference type="SUPFAM" id="SSF51735">
    <property type="entry name" value="NAD(P)-binding Rossmann-fold domains"/>
    <property type="match status" value="1"/>
</dbReference>
<dbReference type="AlphaFoldDB" id="A0A2S9JDM3"/>
<comment type="similarity">
    <text evidence="1 3">Belongs to the short-chain dehydrogenases/reductases (SDR) family.</text>
</comment>
<evidence type="ECO:0000313" key="5">
    <source>
        <dbReference type="Proteomes" id="UP000238563"/>
    </source>
</evidence>
<dbReference type="PRINTS" id="PR00080">
    <property type="entry name" value="SDRFAMILY"/>
</dbReference>
<dbReference type="Pfam" id="PF00106">
    <property type="entry name" value="adh_short"/>
    <property type="match status" value="1"/>
</dbReference>
<evidence type="ECO:0000256" key="1">
    <source>
        <dbReference type="ARBA" id="ARBA00006484"/>
    </source>
</evidence>
<dbReference type="PANTHER" id="PTHR43639:SF1">
    <property type="entry name" value="SHORT-CHAIN DEHYDROGENASE_REDUCTASE FAMILY PROTEIN"/>
    <property type="match status" value="1"/>
</dbReference>
<dbReference type="RefSeq" id="WP_105735748.1">
    <property type="nucleotide sequence ID" value="NZ_PVBT01000006.1"/>
</dbReference>
<dbReference type="EMBL" id="PVBT01000006">
    <property type="protein sequence ID" value="PRD50991.1"/>
    <property type="molecule type" value="Genomic_DNA"/>
</dbReference>
<name>A0A2S9JDM3_9HYPH</name>
<evidence type="ECO:0000256" key="2">
    <source>
        <dbReference type="ARBA" id="ARBA00023002"/>
    </source>
</evidence>
<accession>A0A2S9JDM3</accession>
<dbReference type="InterPro" id="IPR036291">
    <property type="entry name" value="NAD(P)-bd_dom_sf"/>
</dbReference>
<evidence type="ECO:0000256" key="3">
    <source>
        <dbReference type="RuleBase" id="RU000363"/>
    </source>
</evidence>
<sequence length="254" mass="27374">MHRDKTVALVTGGARRVGKAIVENLAANGFAVAIHCNHSLEEGRALLDTVEAAGGTAAVVQADLTDADAVRGLIGSAEDALGPVEILVNNASIFHDDGFGHFDDRVWDRHFAVHVKAPVLLADAMKSALPEGENGLIVNIIDQRVWRLTPKFTSYTLSKAALWAATQTMAQALAPHIRVNAIGPGPTMQGERQERIDFEQQVDGLLLKRGPDLAEFGNTIRYLWQTRSITGQMIALDGGQHLAWETPDVTGMAE</sequence>
<keyword evidence="2" id="KW-0560">Oxidoreductase</keyword>
<reference evidence="4 5" key="1">
    <citation type="submission" date="2018-02" db="EMBL/GenBank/DDBJ databases">
        <title>The draft genome of Phyllobacterium myrsinacearum DSM5892.</title>
        <authorList>
            <person name="Li L."/>
            <person name="Liu L."/>
            <person name="Zhang X."/>
            <person name="Wang T."/>
        </authorList>
    </citation>
    <scope>NUCLEOTIDE SEQUENCE [LARGE SCALE GENOMIC DNA]</scope>
    <source>
        <strain evidence="4 5">DSM 5892</strain>
    </source>
</reference>
<keyword evidence="5" id="KW-1185">Reference proteome</keyword>
<evidence type="ECO:0000313" key="4">
    <source>
        <dbReference type="EMBL" id="PRD50991.1"/>
    </source>
</evidence>
<dbReference type="InterPro" id="IPR002347">
    <property type="entry name" value="SDR_fam"/>
</dbReference>
<gene>
    <name evidence="4" type="ORF">C5750_19290</name>
</gene>
<dbReference type="Proteomes" id="UP000238563">
    <property type="component" value="Unassembled WGS sequence"/>
</dbReference>
<dbReference type="PRINTS" id="PR00081">
    <property type="entry name" value="GDHRDH"/>
</dbReference>
<dbReference type="OrthoDB" id="9786360at2"/>
<dbReference type="NCBIfam" id="NF006597">
    <property type="entry name" value="PRK09134.1"/>
    <property type="match status" value="1"/>
</dbReference>
<dbReference type="PANTHER" id="PTHR43639">
    <property type="entry name" value="OXIDOREDUCTASE, SHORT-CHAIN DEHYDROGENASE/REDUCTASE FAMILY (AFU_ORTHOLOGUE AFUA_5G02870)"/>
    <property type="match status" value="1"/>
</dbReference>
<protein>
    <submittedName>
        <fullName evidence="4">Short chain dehydrogenase</fullName>
    </submittedName>
</protein>
<dbReference type="Gene3D" id="3.40.50.720">
    <property type="entry name" value="NAD(P)-binding Rossmann-like Domain"/>
    <property type="match status" value="1"/>
</dbReference>
<dbReference type="GO" id="GO:0016491">
    <property type="term" value="F:oxidoreductase activity"/>
    <property type="evidence" value="ECO:0007669"/>
    <property type="project" value="UniProtKB-KW"/>
</dbReference>
<proteinExistence type="inferred from homology"/>
<organism evidence="4 5">
    <name type="scientific">Phyllobacterium myrsinacearum</name>
    <dbReference type="NCBI Taxonomy" id="28101"/>
    <lineage>
        <taxon>Bacteria</taxon>
        <taxon>Pseudomonadati</taxon>
        <taxon>Pseudomonadota</taxon>
        <taxon>Alphaproteobacteria</taxon>
        <taxon>Hyphomicrobiales</taxon>
        <taxon>Phyllobacteriaceae</taxon>
        <taxon>Phyllobacterium</taxon>
    </lineage>
</organism>
<comment type="caution">
    <text evidence="4">The sequence shown here is derived from an EMBL/GenBank/DDBJ whole genome shotgun (WGS) entry which is preliminary data.</text>
</comment>